<dbReference type="PANTHER" id="PTHR10362">
    <property type="entry name" value="HISTIDINE AMMONIA-LYASE"/>
    <property type="match status" value="1"/>
</dbReference>
<sequence>MPAVVRLDGRSLTIEDLIALASGRSSLVVDPAALALVGSRHEALLEAQARGAVYGANTGVGANRHERTVPASSADGGGSHALRLLRSHCAGVGPIEDDRTARATMVTRLNQILAGGSGISPRIAEALADALRDGAVPTMHSWGAIGTADLAALAELGLTLAGERPWRSGRAPVTSIDATDALPMISSSALTVATAALALDRMRSQLRASVVVGALTFLALRGNPEAYDEAVHTARAHPGQAEVAAELRSLVAGCATPVRIQDPFGLRVLPQVTAPALDAARGLHEAVLGELNAAVENPLVTADGVRHHGQFHTATLASRLDAVRGAFLPVLSLSAARLGLLMRPDMTGLRAFLADGPPGSSGLMITEYVVQDLLTEIRVGMQPTAAGTLTISLGLEEHASFATQGARSLRAMTRLAPTLLAAELVAAVRALRMAPGRLAGGTAREAFDLAAKVLDASMADRPLGDDLTRAADLLPVLGGL</sequence>
<protein>
    <submittedName>
        <fullName evidence="2">Aromatic amino acid lyase</fullName>
    </submittedName>
</protein>
<dbReference type="InterPro" id="IPR008948">
    <property type="entry name" value="L-Aspartase-like"/>
</dbReference>
<dbReference type="SUPFAM" id="SSF48557">
    <property type="entry name" value="L-aspartase-like"/>
    <property type="match status" value="1"/>
</dbReference>
<dbReference type="GO" id="GO:0016829">
    <property type="term" value="F:lyase activity"/>
    <property type="evidence" value="ECO:0007669"/>
    <property type="project" value="UniProtKB-KW"/>
</dbReference>
<reference evidence="3" key="1">
    <citation type="journal article" date="2019" name="Int. J. Syst. Evol. Microbiol.">
        <title>The Global Catalogue of Microorganisms (GCM) 10K type strain sequencing project: providing services to taxonomists for standard genome sequencing and annotation.</title>
        <authorList>
            <consortium name="The Broad Institute Genomics Platform"/>
            <consortium name="The Broad Institute Genome Sequencing Center for Infectious Disease"/>
            <person name="Wu L."/>
            <person name="Ma J."/>
        </authorList>
    </citation>
    <scope>NUCLEOTIDE SEQUENCE [LARGE SCALE GENOMIC DNA]</scope>
    <source>
        <strain evidence="3">XZYJT-10</strain>
    </source>
</reference>
<keyword evidence="1 2" id="KW-0456">Lyase</keyword>
<evidence type="ECO:0000313" key="2">
    <source>
        <dbReference type="EMBL" id="MFC7272836.1"/>
    </source>
</evidence>
<dbReference type="InterPro" id="IPR001106">
    <property type="entry name" value="Aromatic_Lyase"/>
</dbReference>
<name>A0ABW2HJU8_9ACTN</name>
<dbReference type="Proteomes" id="UP001596548">
    <property type="component" value="Unassembled WGS sequence"/>
</dbReference>
<proteinExistence type="predicted"/>
<dbReference type="Gene3D" id="1.20.200.10">
    <property type="entry name" value="Fumarase/aspartase (Central domain)"/>
    <property type="match status" value="1"/>
</dbReference>
<dbReference type="InterPro" id="IPR024083">
    <property type="entry name" value="Fumarase/histidase_N"/>
</dbReference>
<dbReference type="EMBL" id="JBHTBJ010000001">
    <property type="protein sequence ID" value="MFC7272836.1"/>
    <property type="molecule type" value="Genomic_DNA"/>
</dbReference>
<organism evidence="2 3">
    <name type="scientific">Paractinoplanes rhizophilus</name>
    <dbReference type="NCBI Taxonomy" id="1416877"/>
    <lineage>
        <taxon>Bacteria</taxon>
        <taxon>Bacillati</taxon>
        <taxon>Actinomycetota</taxon>
        <taxon>Actinomycetes</taxon>
        <taxon>Micromonosporales</taxon>
        <taxon>Micromonosporaceae</taxon>
        <taxon>Paractinoplanes</taxon>
    </lineage>
</organism>
<evidence type="ECO:0000313" key="3">
    <source>
        <dbReference type="Proteomes" id="UP001596548"/>
    </source>
</evidence>
<comment type="caution">
    <text evidence="2">The sequence shown here is derived from an EMBL/GenBank/DDBJ whole genome shotgun (WGS) entry which is preliminary data.</text>
</comment>
<accession>A0ABW2HJU8</accession>
<dbReference type="Pfam" id="PF00221">
    <property type="entry name" value="Lyase_aromatic"/>
    <property type="match status" value="1"/>
</dbReference>
<dbReference type="Gene3D" id="1.10.275.10">
    <property type="entry name" value="Fumarase/aspartase (N-terminal domain)"/>
    <property type="match status" value="1"/>
</dbReference>
<keyword evidence="3" id="KW-1185">Reference proteome</keyword>
<evidence type="ECO:0000256" key="1">
    <source>
        <dbReference type="ARBA" id="ARBA00023239"/>
    </source>
</evidence>
<dbReference type="RefSeq" id="WP_378964259.1">
    <property type="nucleotide sequence ID" value="NZ_JBHTBJ010000001.1"/>
</dbReference>
<gene>
    <name evidence="2" type="ORF">ACFQS1_02490</name>
</gene>